<dbReference type="Proteomes" id="UP000305067">
    <property type="component" value="Unassembled WGS sequence"/>
</dbReference>
<reference evidence="15 16" key="1">
    <citation type="journal article" date="2019" name="Nat. Ecol. Evol.">
        <title>Megaphylogeny resolves global patterns of mushroom evolution.</title>
        <authorList>
            <person name="Varga T."/>
            <person name="Krizsan K."/>
            <person name="Foldi C."/>
            <person name="Dima B."/>
            <person name="Sanchez-Garcia M."/>
            <person name="Sanchez-Ramirez S."/>
            <person name="Szollosi G.J."/>
            <person name="Szarkandi J.G."/>
            <person name="Papp V."/>
            <person name="Albert L."/>
            <person name="Andreopoulos W."/>
            <person name="Angelini C."/>
            <person name="Antonin V."/>
            <person name="Barry K.W."/>
            <person name="Bougher N.L."/>
            <person name="Buchanan P."/>
            <person name="Buyck B."/>
            <person name="Bense V."/>
            <person name="Catcheside P."/>
            <person name="Chovatia M."/>
            <person name="Cooper J."/>
            <person name="Damon W."/>
            <person name="Desjardin D."/>
            <person name="Finy P."/>
            <person name="Geml J."/>
            <person name="Haridas S."/>
            <person name="Hughes K."/>
            <person name="Justo A."/>
            <person name="Karasinski D."/>
            <person name="Kautmanova I."/>
            <person name="Kiss B."/>
            <person name="Kocsube S."/>
            <person name="Kotiranta H."/>
            <person name="LaButti K.M."/>
            <person name="Lechner B.E."/>
            <person name="Liimatainen K."/>
            <person name="Lipzen A."/>
            <person name="Lukacs Z."/>
            <person name="Mihaltcheva S."/>
            <person name="Morgado L.N."/>
            <person name="Niskanen T."/>
            <person name="Noordeloos M.E."/>
            <person name="Ohm R.A."/>
            <person name="Ortiz-Santana B."/>
            <person name="Ovrebo C."/>
            <person name="Racz N."/>
            <person name="Riley R."/>
            <person name="Savchenko A."/>
            <person name="Shiryaev A."/>
            <person name="Soop K."/>
            <person name="Spirin V."/>
            <person name="Szebenyi C."/>
            <person name="Tomsovsky M."/>
            <person name="Tulloss R.E."/>
            <person name="Uehling J."/>
            <person name="Grigoriev I.V."/>
            <person name="Vagvolgyi C."/>
            <person name="Papp T."/>
            <person name="Martin F.M."/>
            <person name="Miettinen O."/>
            <person name="Hibbett D.S."/>
            <person name="Nagy L.G."/>
        </authorList>
    </citation>
    <scope>NUCLEOTIDE SEQUENCE [LARGE SCALE GENOMIC DNA]</scope>
    <source>
        <strain evidence="15 16">CBS 309.79</strain>
    </source>
</reference>
<dbReference type="GO" id="GO:0045547">
    <property type="term" value="F:ditrans,polycis-polyprenyl diphosphate synthase [(2E,6E)-farnesyl diphosphate specific] activity"/>
    <property type="evidence" value="ECO:0007669"/>
    <property type="project" value="UniProtKB-EC"/>
</dbReference>
<feature type="region of interest" description="Disordered" evidence="13">
    <location>
        <begin position="130"/>
        <end position="149"/>
    </location>
</feature>
<organism evidence="15 16">
    <name type="scientific">Pterulicium gracile</name>
    <dbReference type="NCBI Taxonomy" id="1884261"/>
    <lineage>
        <taxon>Eukaryota</taxon>
        <taxon>Fungi</taxon>
        <taxon>Dikarya</taxon>
        <taxon>Basidiomycota</taxon>
        <taxon>Agaricomycotina</taxon>
        <taxon>Agaricomycetes</taxon>
        <taxon>Agaricomycetidae</taxon>
        <taxon>Agaricales</taxon>
        <taxon>Pleurotineae</taxon>
        <taxon>Pterulaceae</taxon>
        <taxon>Pterulicium</taxon>
    </lineage>
</organism>
<comment type="pathway">
    <text evidence="3">Protein modification; protein glycosylation.</text>
</comment>
<keyword evidence="8" id="KW-0256">Endoplasmic reticulum</keyword>
<keyword evidence="11 14" id="KW-0472">Membrane</keyword>
<dbReference type="InterPro" id="IPR038887">
    <property type="entry name" value="Nus1/NgBR"/>
</dbReference>
<evidence type="ECO:0000256" key="9">
    <source>
        <dbReference type="ARBA" id="ARBA00022842"/>
    </source>
</evidence>
<accession>A0A5C3QF82</accession>
<dbReference type="AlphaFoldDB" id="A0A5C3QF82"/>
<keyword evidence="7 14" id="KW-0812">Transmembrane</keyword>
<evidence type="ECO:0000256" key="10">
    <source>
        <dbReference type="ARBA" id="ARBA00022989"/>
    </source>
</evidence>
<evidence type="ECO:0000256" key="14">
    <source>
        <dbReference type="SAM" id="Phobius"/>
    </source>
</evidence>
<dbReference type="InterPro" id="IPR036424">
    <property type="entry name" value="UPP_synth-like_sf"/>
</dbReference>
<comment type="cofactor">
    <cofactor evidence="1">
        <name>Mg(2+)</name>
        <dbReference type="ChEBI" id="CHEBI:18420"/>
    </cofactor>
</comment>
<feature type="transmembrane region" description="Helical" evidence="14">
    <location>
        <begin position="14"/>
        <end position="36"/>
    </location>
</feature>
<evidence type="ECO:0000256" key="2">
    <source>
        <dbReference type="ARBA" id="ARBA00004586"/>
    </source>
</evidence>
<protein>
    <recommendedName>
        <fullName evidence="5">ditrans,polycis-polyprenyl diphosphate synthase [(2E,6E)-farnesyldiphosphate specific]</fullName>
        <ecNumber evidence="5">2.5.1.87</ecNumber>
    </recommendedName>
</protein>
<dbReference type="OrthoDB" id="3057168at2759"/>
<keyword evidence="10 14" id="KW-1133">Transmembrane helix</keyword>
<evidence type="ECO:0000256" key="3">
    <source>
        <dbReference type="ARBA" id="ARBA00004922"/>
    </source>
</evidence>
<evidence type="ECO:0000256" key="12">
    <source>
        <dbReference type="ARBA" id="ARBA00047353"/>
    </source>
</evidence>
<keyword evidence="16" id="KW-1185">Reference proteome</keyword>
<dbReference type="SUPFAM" id="SSF64005">
    <property type="entry name" value="Undecaprenyl diphosphate synthase"/>
    <property type="match status" value="2"/>
</dbReference>
<evidence type="ECO:0000313" key="15">
    <source>
        <dbReference type="EMBL" id="TFL00715.1"/>
    </source>
</evidence>
<dbReference type="GO" id="GO:0005789">
    <property type="term" value="C:endoplasmic reticulum membrane"/>
    <property type="evidence" value="ECO:0007669"/>
    <property type="project" value="UniProtKB-SubCell"/>
</dbReference>
<sequence length="325" mass="36677">MYDNQRSKNRPSPLARAVLFFLHYCYTLYLGISSLWQPRKQPLPLDAKRSKIPKHLAVVFAGTINDLEKTCSQDVQRLMRWCEDAGIETLSVYDDAGVFQRHIAAIRHSLTHADSEADTDSKQSSDLEIEYPLTPPASDHSGSRPLSPEGAVDALLTREDLSVIKVSNAVVPKPTTLQKSLTGVRRRRSVQHTMRAPETVERSPTLYALSRQSSKPALVFLTQALVRSRRRQPATHCEDVIEVAQVTRVLEGEYGFTPPDLIIVHSGIHDGYTDSQLHGFPPWQLRLSEIHHTRQTRHAGYRSLEEVDVRDAMDMFSGAEMRFGK</sequence>
<evidence type="ECO:0000256" key="4">
    <source>
        <dbReference type="ARBA" id="ARBA00005432"/>
    </source>
</evidence>
<dbReference type="Gene3D" id="3.40.1180.10">
    <property type="entry name" value="Decaprenyl diphosphate synthase-like"/>
    <property type="match status" value="1"/>
</dbReference>
<comment type="subcellular location">
    <subcellularLocation>
        <location evidence="2">Endoplasmic reticulum membrane</location>
    </subcellularLocation>
</comment>
<evidence type="ECO:0000256" key="7">
    <source>
        <dbReference type="ARBA" id="ARBA00022692"/>
    </source>
</evidence>
<name>A0A5C3QF82_9AGAR</name>
<evidence type="ECO:0000256" key="1">
    <source>
        <dbReference type="ARBA" id="ARBA00001946"/>
    </source>
</evidence>
<comment type="similarity">
    <text evidence="4">Belongs to the UPP synthase family.</text>
</comment>
<comment type="catalytic activity">
    <reaction evidence="12">
        <text>n isopentenyl diphosphate + (2E,6E)-farnesyl diphosphate = a di-trans,poly-cis-polyprenyl diphosphate + n diphosphate</text>
        <dbReference type="Rhea" id="RHEA:53008"/>
        <dbReference type="Rhea" id="RHEA-COMP:19494"/>
        <dbReference type="ChEBI" id="CHEBI:33019"/>
        <dbReference type="ChEBI" id="CHEBI:128769"/>
        <dbReference type="ChEBI" id="CHEBI:136960"/>
        <dbReference type="ChEBI" id="CHEBI:175763"/>
        <dbReference type="EC" id="2.5.1.87"/>
    </reaction>
</comment>
<gene>
    <name evidence="15" type="ORF">BDV98DRAFT_549347</name>
</gene>
<evidence type="ECO:0000256" key="11">
    <source>
        <dbReference type="ARBA" id="ARBA00023136"/>
    </source>
</evidence>
<evidence type="ECO:0000256" key="6">
    <source>
        <dbReference type="ARBA" id="ARBA00022679"/>
    </source>
</evidence>
<proteinExistence type="inferred from homology"/>
<keyword evidence="6" id="KW-0808">Transferase</keyword>
<dbReference type="PANTHER" id="PTHR21528">
    <property type="entry name" value="DEHYDRODOLICHYL DIPHOSPHATE SYNTHASE COMPLEX SUBUNIT NUS1"/>
    <property type="match status" value="1"/>
</dbReference>
<evidence type="ECO:0000256" key="13">
    <source>
        <dbReference type="SAM" id="MobiDB-lite"/>
    </source>
</evidence>
<dbReference type="EC" id="2.5.1.87" evidence="5"/>
<dbReference type="UniPathway" id="UPA00378"/>
<dbReference type="GO" id="GO:1904423">
    <property type="term" value="C:dehydrodolichyl diphosphate synthase complex"/>
    <property type="evidence" value="ECO:0007669"/>
    <property type="project" value="InterPro"/>
</dbReference>
<evidence type="ECO:0000313" key="16">
    <source>
        <dbReference type="Proteomes" id="UP000305067"/>
    </source>
</evidence>
<evidence type="ECO:0000256" key="5">
    <source>
        <dbReference type="ARBA" id="ARBA00012596"/>
    </source>
</evidence>
<keyword evidence="9" id="KW-0460">Magnesium</keyword>
<evidence type="ECO:0000256" key="8">
    <source>
        <dbReference type="ARBA" id="ARBA00022824"/>
    </source>
</evidence>
<dbReference type="EMBL" id="ML178827">
    <property type="protein sequence ID" value="TFL00715.1"/>
    <property type="molecule type" value="Genomic_DNA"/>
</dbReference>
<dbReference type="STRING" id="1884261.A0A5C3QF82"/>
<dbReference type="PANTHER" id="PTHR21528:SF0">
    <property type="entry name" value="DEHYDRODOLICHYL DIPHOSPHATE SYNTHASE COMPLEX SUBUNIT NUS1"/>
    <property type="match status" value="1"/>
</dbReference>